<protein>
    <submittedName>
        <fullName evidence="3">Uncharacterized protein</fullName>
    </submittedName>
</protein>
<comment type="caution">
    <text evidence="3">The sequence shown here is derived from an EMBL/GenBank/DDBJ whole genome shotgun (WGS) entry which is preliminary data.</text>
</comment>
<keyword evidence="4" id="KW-1185">Reference proteome</keyword>
<gene>
    <name evidence="3" type="ORF">GCM10010104_52530</name>
</gene>
<proteinExistence type="predicted"/>
<evidence type="ECO:0000256" key="1">
    <source>
        <dbReference type="SAM" id="MobiDB-lite"/>
    </source>
</evidence>
<evidence type="ECO:0000256" key="2">
    <source>
        <dbReference type="SAM" id="Phobius"/>
    </source>
</evidence>
<evidence type="ECO:0000313" key="4">
    <source>
        <dbReference type="Proteomes" id="UP001501474"/>
    </source>
</evidence>
<dbReference type="Proteomes" id="UP001501474">
    <property type="component" value="Unassembled WGS sequence"/>
</dbReference>
<feature type="region of interest" description="Disordered" evidence="1">
    <location>
        <begin position="371"/>
        <end position="412"/>
    </location>
</feature>
<feature type="compositionally biased region" description="Basic and acidic residues" evidence="1">
    <location>
        <begin position="391"/>
        <end position="403"/>
    </location>
</feature>
<sequence>MVVLAFTEFLCALGHTQDLLVNALATRLDLGFVSEKPSDDSSSASGLPDDVWEQFIRDTERDIRSSAPKEPSARARMVTERLREQDARGEQPPGWRTGPEWQGTNGRAARRRKLWAALGVTVAAAVVLIALKPSSLPGDPFGTGGPQAAEASPLPDETAAPSAAPGASDPETPTLDRPFAGSPALRWADGEAGIVLPEAKAVGAVSAGRVEEALKLTKKLLVGANLDRKAVRGARPAAALSVLDPKQPGLLDDLDTGLRSPSREHDPVTLFSRFDPDEVRPVGDVIKTRGRMTFKKGTQGGVAVRADYTFVYPVVRADGPPEVTRTIVRRVLDVELADPARYKVTPGRVLLVEYDQEIGNSACDVHDGYLHPGFASSPSEGPDPSGPATDPYDRSRGIDHDDGGACGRVTRT</sequence>
<keyword evidence="2" id="KW-0472">Membrane</keyword>
<keyword evidence="2" id="KW-1133">Transmembrane helix</keyword>
<accession>A0ABN3E6H2</accession>
<feature type="compositionally biased region" description="Low complexity" evidence="1">
    <location>
        <begin position="159"/>
        <end position="168"/>
    </location>
</feature>
<name>A0ABN3E6H2_9ACTN</name>
<feature type="compositionally biased region" description="Low complexity" evidence="1">
    <location>
        <begin position="376"/>
        <end position="387"/>
    </location>
</feature>
<feature type="region of interest" description="Disordered" evidence="1">
    <location>
        <begin position="63"/>
        <end position="107"/>
    </location>
</feature>
<feature type="transmembrane region" description="Helical" evidence="2">
    <location>
        <begin position="114"/>
        <end position="131"/>
    </location>
</feature>
<dbReference type="EMBL" id="BAAART010000130">
    <property type="protein sequence ID" value="GAA2249499.1"/>
    <property type="molecule type" value="Genomic_DNA"/>
</dbReference>
<reference evidence="3 4" key="1">
    <citation type="journal article" date="2019" name="Int. J. Syst. Evol. Microbiol.">
        <title>The Global Catalogue of Microorganisms (GCM) 10K type strain sequencing project: providing services to taxonomists for standard genome sequencing and annotation.</title>
        <authorList>
            <consortium name="The Broad Institute Genomics Platform"/>
            <consortium name="The Broad Institute Genome Sequencing Center for Infectious Disease"/>
            <person name="Wu L."/>
            <person name="Ma J."/>
        </authorList>
    </citation>
    <scope>NUCLEOTIDE SEQUENCE [LARGE SCALE GENOMIC DNA]</scope>
    <source>
        <strain evidence="3 4">JCM 3053</strain>
    </source>
</reference>
<feature type="region of interest" description="Disordered" evidence="1">
    <location>
        <begin position="140"/>
        <end position="183"/>
    </location>
</feature>
<keyword evidence="2" id="KW-0812">Transmembrane</keyword>
<feature type="compositionally biased region" description="Basic and acidic residues" evidence="1">
    <location>
        <begin position="71"/>
        <end position="89"/>
    </location>
</feature>
<evidence type="ECO:0000313" key="3">
    <source>
        <dbReference type="EMBL" id="GAA2249499.1"/>
    </source>
</evidence>
<organism evidence="3 4">
    <name type="scientific">Streptomyces indiaensis</name>
    <dbReference type="NCBI Taxonomy" id="284033"/>
    <lineage>
        <taxon>Bacteria</taxon>
        <taxon>Bacillati</taxon>
        <taxon>Actinomycetota</taxon>
        <taxon>Actinomycetes</taxon>
        <taxon>Kitasatosporales</taxon>
        <taxon>Streptomycetaceae</taxon>
        <taxon>Streptomyces</taxon>
    </lineage>
</organism>